<dbReference type="AlphaFoldDB" id="A0A1E5QPK0"/>
<dbReference type="RefSeq" id="WP_069965887.1">
    <property type="nucleotide sequence ID" value="NZ_CM124774.1"/>
</dbReference>
<accession>A0A1E5QPK0</accession>
<dbReference type="Pfam" id="PF25515">
    <property type="entry name" value="Arm_PDR"/>
    <property type="match status" value="1"/>
</dbReference>
<dbReference type="InterPro" id="IPR058032">
    <property type="entry name" value="CDP1-like_a_solenoid_1"/>
</dbReference>
<dbReference type="InterPro" id="IPR036869">
    <property type="entry name" value="J_dom_sf"/>
</dbReference>
<evidence type="ECO:0000259" key="3">
    <source>
        <dbReference type="PROSITE" id="PS50076"/>
    </source>
</evidence>
<dbReference type="Pfam" id="PF00226">
    <property type="entry name" value="DnaJ"/>
    <property type="match status" value="1"/>
</dbReference>
<dbReference type="STRING" id="1781255.BH720_04080"/>
<feature type="compositionally biased region" description="Polar residues" evidence="1">
    <location>
        <begin position="483"/>
        <end position="495"/>
    </location>
</feature>
<organism evidence="4">
    <name type="scientific">Desertifilum tharense IPPAS B-1220</name>
    <dbReference type="NCBI Taxonomy" id="1781255"/>
    <lineage>
        <taxon>Bacteria</taxon>
        <taxon>Bacillati</taxon>
        <taxon>Cyanobacteriota</taxon>
        <taxon>Cyanophyceae</taxon>
        <taxon>Desertifilales</taxon>
        <taxon>Desertifilaceae</taxon>
        <taxon>Desertifilum</taxon>
    </lineage>
</organism>
<dbReference type="Gene3D" id="1.10.287.110">
    <property type="entry name" value="DnaJ domain"/>
    <property type="match status" value="1"/>
</dbReference>
<dbReference type="InterPro" id="IPR057137">
    <property type="entry name" value="CDP1-like_a_solenoid_2"/>
</dbReference>
<evidence type="ECO:0000256" key="2">
    <source>
        <dbReference type="SAM" id="Phobius"/>
    </source>
</evidence>
<reference evidence="4" key="1">
    <citation type="submission" date="2016-09" db="EMBL/GenBank/DDBJ databases">
        <title>Draft genome of thermotolerant cyanobacterium Desertifilum sp. strain IPPAS B-1220.</title>
        <authorList>
            <person name="Sinetova M.A."/>
            <person name="Bolakhan K."/>
            <person name="Zayadan B.K."/>
            <person name="Mironov K.S."/>
            <person name="Ustinova V."/>
            <person name="Kupriyanova E.V."/>
            <person name="Sidorov R.A."/>
            <person name="Skrypnik A.N."/>
            <person name="Gogoleva N.E."/>
            <person name="Gogolev Y.V."/>
            <person name="Los D.A."/>
        </authorList>
    </citation>
    <scope>NUCLEOTIDE SEQUENCE [LARGE SCALE GENOMIC DNA]</scope>
    <source>
        <strain evidence="4">IPPAS B-1220</strain>
    </source>
</reference>
<feature type="region of interest" description="Disordered" evidence="1">
    <location>
        <begin position="447"/>
        <end position="520"/>
    </location>
</feature>
<dbReference type="InterPro" id="IPR025344">
    <property type="entry name" value="CDP1-like_IMS"/>
</dbReference>
<dbReference type="PROSITE" id="PS50076">
    <property type="entry name" value="DNAJ_2"/>
    <property type="match status" value="1"/>
</dbReference>
<comment type="caution">
    <text evidence="4">The sequence shown here is derived from an EMBL/GenBank/DDBJ whole genome shotgun (WGS) entry which is preliminary data.</text>
</comment>
<keyword evidence="2" id="KW-0472">Membrane</keyword>
<keyword evidence="2" id="KW-0812">Transmembrane</keyword>
<keyword evidence="2" id="KW-1133">Transmembrane helix</keyword>
<evidence type="ECO:0000256" key="1">
    <source>
        <dbReference type="SAM" id="MobiDB-lite"/>
    </source>
</evidence>
<dbReference type="SUPFAM" id="SSF46565">
    <property type="entry name" value="Chaperone J-domain"/>
    <property type="match status" value="1"/>
</dbReference>
<dbReference type="EMBL" id="MJGC01000037">
    <property type="protein sequence ID" value="OEJ76534.1"/>
    <property type="molecule type" value="Genomic_DNA"/>
</dbReference>
<dbReference type="SMART" id="SM00271">
    <property type="entry name" value="DnaJ"/>
    <property type="match status" value="1"/>
</dbReference>
<dbReference type="PANTHER" id="PTHR33925:SF1">
    <property type="entry name" value="PROTEIN ACCUMULATION AND REPLICATION OF CHLOROPLASTS 6, CHLOROPLASTIC"/>
    <property type="match status" value="1"/>
</dbReference>
<dbReference type="InterPro" id="IPR044685">
    <property type="entry name" value="CPD1-like"/>
</dbReference>
<dbReference type="Pfam" id="PF13355">
    <property type="entry name" value="ARC6-like_IMS"/>
    <property type="match status" value="1"/>
</dbReference>
<dbReference type="InterPro" id="IPR001623">
    <property type="entry name" value="DnaJ_domain"/>
</dbReference>
<feature type="domain" description="J" evidence="3">
    <location>
        <begin position="6"/>
        <end position="70"/>
    </location>
</feature>
<sequence>MRIPLDYYRILGLPIQANADQLQQAHRDRAMQLPRREYSEVAIAARKQLIDEAYVVLSNPEQRQAYDATFLGAAPSPEAESETSSSSPPSSTAEPFTPSLNIDNEQLVGALLILLELGEYELVLKYGRPSLNSKPQNAEKDQQLARADIVLTLALACMELGREQWQQGSYENAAESLETGQKLLLQEGLFASVRGEIQADIYKLRPYRILELVAQPEEKATQRRKGIQMLRDMLQERGGIDGPGNDQSGLGIDDFLLFIQQLRGYLTAKEQQSIFETEALRPSAVATYLAVYALLAQGFAEHKPALIARSKRMLVRLGSRQDVHLEQAVCALLLGQTEEASRALELSQEYEPLAFIREHSQGSPDLLPGLCLYGERWLQEEVFPHFRDLKNRQSSLKDYFADERIQTELEALPSESEEIDEWAALPNQRATVRPEPTALKVENGNVVPVNRSTRTPAQTATPASERQLAVVGGKPPLARGGTATLTPNSGVSSRPASIPPHPPNGRSSTAPTPPNRAGRSPKNSRFLLIGAVGILGLGLLLFLVSRTLTWLEGAFSEPLLQGEQPQVQLDRPPVEIPDPDLQPTTVTGELNQQSARQIVQSWLDAKSEALGREHRTERLEEILVDPALSRWRSQSQQARQENWYAEHEHSLQIESVEMSQLNPNQGFVEAIVSEKATFFENGQLDSASSYNDPNLRVRYELIRQDNQWRIQDMVVLR</sequence>
<dbReference type="Pfam" id="PF23468">
    <property type="entry name" value="ARC6"/>
    <property type="match status" value="1"/>
</dbReference>
<protein>
    <recommendedName>
        <fullName evidence="3">J domain-containing protein</fullName>
    </recommendedName>
</protein>
<proteinExistence type="predicted"/>
<dbReference type="PANTHER" id="PTHR33925">
    <property type="entry name" value="PLASTID DIVISION PROTEIN CDP1, CHLOROPLASTIC-RELATED"/>
    <property type="match status" value="1"/>
</dbReference>
<evidence type="ECO:0000313" key="4">
    <source>
        <dbReference type="EMBL" id="OEJ76534.1"/>
    </source>
</evidence>
<dbReference type="OrthoDB" id="415891at2"/>
<dbReference type="CDD" id="cd06257">
    <property type="entry name" value="DnaJ"/>
    <property type="match status" value="1"/>
</dbReference>
<feature type="compositionally biased region" description="Polar residues" evidence="1">
    <location>
        <begin position="450"/>
        <end position="464"/>
    </location>
</feature>
<feature type="transmembrane region" description="Helical" evidence="2">
    <location>
        <begin position="526"/>
        <end position="544"/>
    </location>
</feature>
<gene>
    <name evidence="4" type="ORF">BH720_04080</name>
</gene>
<name>A0A1E5QPK0_9CYAN</name>
<feature type="region of interest" description="Disordered" evidence="1">
    <location>
        <begin position="74"/>
        <end position="99"/>
    </location>
</feature>